<keyword evidence="2" id="KW-1133">Transmembrane helix</keyword>
<proteinExistence type="predicted"/>
<name>M6WBI0_LEPBO</name>
<evidence type="ECO:0000313" key="4">
    <source>
        <dbReference type="Proteomes" id="UP000012159"/>
    </source>
</evidence>
<reference evidence="3 4" key="1">
    <citation type="submission" date="2013-01" db="EMBL/GenBank/DDBJ databases">
        <authorList>
            <person name="Harkins D.M."/>
            <person name="Durkin A.S."/>
            <person name="Brinkac L.M."/>
            <person name="Haft D.H."/>
            <person name="Selengut J.D."/>
            <person name="Sanka R."/>
            <person name="DePew J."/>
            <person name="Purushe J."/>
            <person name="Picardeau M."/>
            <person name="Werts C."/>
            <person name="Goarant C."/>
            <person name="Vinetz J.M."/>
            <person name="Sutton G.G."/>
            <person name="Nierman W.C."/>
            <person name="Fouts D.E."/>
        </authorList>
    </citation>
    <scope>NUCLEOTIDE SEQUENCE [LARGE SCALE GENOMIC DNA]</scope>
    <source>
        <strain evidence="3 4">200901868</strain>
    </source>
</reference>
<evidence type="ECO:0000256" key="1">
    <source>
        <dbReference type="SAM" id="MobiDB-lite"/>
    </source>
</evidence>
<dbReference type="AlphaFoldDB" id="M6WBI0"/>
<keyword evidence="2" id="KW-0812">Transmembrane</keyword>
<organism evidence="3 4">
    <name type="scientific">Leptospira borgpetersenii serovar Pomona str. 200901868</name>
    <dbReference type="NCBI Taxonomy" id="1192866"/>
    <lineage>
        <taxon>Bacteria</taxon>
        <taxon>Pseudomonadati</taxon>
        <taxon>Spirochaetota</taxon>
        <taxon>Spirochaetia</taxon>
        <taxon>Leptospirales</taxon>
        <taxon>Leptospiraceae</taxon>
        <taxon>Leptospira</taxon>
    </lineage>
</organism>
<evidence type="ECO:0000313" key="3">
    <source>
        <dbReference type="EMBL" id="EMO64821.1"/>
    </source>
</evidence>
<feature type="transmembrane region" description="Helical" evidence="2">
    <location>
        <begin position="110"/>
        <end position="128"/>
    </location>
</feature>
<gene>
    <name evidence="3" type="ORF">LEP1GSC133_2774</name>
</gene>
<dbReference type="EMBL" id="AKWF02000018">
    <property type="protein sequence ID" value="EMO64821.1"/>
    <property type="molecule type" value="Genomic_DNA"/>
</dbReference>
<feature type="compositionally biased region" description="Low complexity" evidence="1">
    <location>
        <begin position="62"/>
        <end position="78"/>
    </location>
</feature>
<feature type="region of interest" description="Disordered" evidence="1">
    <location>
        <begin position="55"/>
        <end position="83"/>
    </location>
</feature>
<evidence type="ECO:0000256" key="2">
    <source>
        <dbReference type="SAM" id="Phobius"/>
    </source>
</evidence>
<accession>M6WBI0</accession>
<keyword evidence="2" id="KW-0472">Membrane</keyword>
<comment type="caution">
    <text evidence="3">The sequence shown here is derived from an EMBL/GenBank/DDBJ whole genome shotgun (WGS) entry which is preliminary data.</text>
</comment>
<sequence>MSELLGERIKGKIDLGRADQKRRILKAANEIVGRTGGDNSSGSLSMNRRSGELTHHLDCERNSSSGNNSGNSRNGKSGKSSKDTLKQSVWKFLRSFSVKDKSGYPGIPKASIRSCALVLFAVLYFLGYFPLGRFAVTFDPCYGVFLFLTTFSRTLHKTLTTDI</sequence>
<protein>
    <submittedName>
        <fullName evidence="3">Uncharacterized protein</fullName>
    </submittedName>
</protein>
<dbReference type="Proteomes" id="UP000012159">
    <property type="component" value="Unassembled WGS sequence"/>
</dbReference>